<keyword evidence="3" id="KW-1185">Reference proteome</keyword>
<organism evidence="2 3">
    <name type="scientific">Symbiodinium natans</name>
    <dbReference type="NCBI Taxonomy" id="878477"/>
    <lineage>
        <taxon>Eukaryota</taxon>
        <taxon>Sar</taxon>
        <taxon>Alveolata</taxon>
        <taxon>Dinophyceae</taxon>
        <taxon>Suessiales</taxon>
        <taxon>Symbiodiniaceae</taxon>
        <taxon>Symbiodinium</taxon>
    </lineage>
</organism>
<evidence type="ECO:0000313" key="2">
    <source>
        <dbReference type="EMBL" id="CAE7592785.1"/>
    </source>
</evidence>
<sequence length="552" mass="62830">MKRPTLTSPGRLKQARVDQPPRSSRSTSAECGNAKEEWDGLPSQDLADWPVVKFEGGDEYSMGWNERTDCKIEGGEENFEDGEEPATGWKDHFWDEEESAMKNMETASVASVHSAPTMNKTKEDLTAADIIARVKCGHFETLAEHMQSTMGITDEVWQKLGPRDAVNKFLERYCNSQERLHHFEHRREGRGWVATLVMPGFHGRRFGGFSEGASSTIAKRSAEKAACAAFKADAEVNEVRAGLLPSMDQIRRFFMLTTAQRMELSKLGFDPGTVQTDITKSIYNGFRKFGGRTSFWDGNPTEQDELSQVTTREEALDDFYPIQDTRCLCVCGQDSKVDLQDEGAVQAKHEFPHDEQAHNPVLDAKSDAAQELRRGLRHLTEEEQRKLLREPAVLLKEIGMKAFTAYDPKISDARKIVHTFFSRYRQTEAADHYFETHTIREGRSWRFTSTLVTPSFYPSRFLGNQMSLRPMAEDSACETFIRDARAREVASKLPPPTRNIKRYVASMFNNEWKQDMIRRGVNPKLVQQEVVQELSERFKSQGCRLALWDGNA</sequence>
<dbReference type="OrthoDB" id="10673534at2759"/>
<feature type="compositionally biased region" description="Polar residues" evidence="1">
    <location>
        <begin position="21"/>
        <end position="30"/>
    </location>
</feature>
<dbReference type="EMBL" id="CAJNDS010002776">
    <property type="protein sequence ID" value="CAE7592785.1"/>
    <property type="molecule type" value="Genomic_DNA"/>
</dbReference>
<comment type="caution">
    <text evidence="2">The sequence shown here is derived from an EMBL/GenBank/DDBJ whole genome shotgun (WGS) entry which is preliminary data.</text>
</comment>
<dbReference type="Proteomes" id="UP000604046">
    <property type="component" value="Unassembled WGS sequence"/>
</dbReference>
<feature type="region of interest" description="Disordered" evidence="1">
    <location>
        <begin position="1"/>
        <end position="45"/>
    </location>
</feature>
<proteinExistence type="predicted"/>
<evidence type="ECO:0000313" key="3">
    <source>
        <dbReference type="Proteomes" id="UP000604046"/>
    </source>
</evidence>
<accession>A0A812UZH5</accession>
<evidence type="ECO:0000256" key="1">
    <source>
        <dbReference type="SAM" id="MobiDB-lite"/>
    </source>
</evidence>
<reference evidence="2" key="1">
    <citation type="submission" date="2021-02" db="EMBL/GenBank/DDBJ databases">
        <authorList>
            <person name="Dougan E. K."/>
            <person name="Rhodes N."/>
            <person name="Thang M."/>
            <person name="Chan C."/>
        </authorList>
    </citation>
    <scope>NUCLEOTIDE SEQUENCE</scope>
</reference>
<dbReference type="AlphaFoldDB" id="A0A812UZH5"/>
<protein>
    <submittedName>
        <fullName evidence="2">Uncharacterized protein</fullName>
    </submittedName>
</protein>
<gene>
    <name evidence="2" type="ORF">SNAT2548_LOCUS33743</name>
</gene>
<name>A0A812UZH5_9DINO</name>